<protein>
    <submittedName>
        <fullName evidence="2">Uncharacterized protein</fullName>
    </submittedName>
</protein>
<keyword evidence="1" id="KW-0812">Transmembrane</keyword>
<dbReference type="Proteomes" id="UP000502756">
    <property type="component" value="Chromosome"/>
</dbReference>
<proteinExistence type="predicted"/>
<dbReference type="EMBL" id="CP053435">
    <property type="protein sequence ID" value="QJW91619.1"/>
    <property type="molecule type" value="Genomic_DNA"/>
</dbReference>
<gene>
    <name evidence="2" type="ORF">HNV11_20660</name>
</gene>
<evidence type="ECO:0000313" key="2">
    <source>
        <dbReference type="EMBL" id="QJW91619.1"/>
    </source>
</evidence>
<evidence type="ECO:0000313" key="3">
    <source>
        <dbReference type="Proteomes" id="UP000502756"/>
    </source>
</evidence>
<organism evidence="2 3">
    <name type="scientific">Spirosoma taeanense</name>
    <dbReference type="NCBI Taxonomy" id="2735870"/>
    <lineage>
        <taxon>Bacteria</taxon>
        <taxon>Pseudomonadati</taxon>
        <taxon>Bacteroidota</taxon>
        <taxon>Cytophagia</taxon>
        <taxon>Cytophagales</taxon>
        <taxon>Cytophagaceae</taxon>
        <taxon>Spirosoma</taxon>
    </lineage>
</organism>
<reference evidence="2 3" key="1">
    <citation type="submission" date="2020-05" db="EMBL/GenBank/DDBJ databases">
        <title>Genome sequencing of Spirosoma sp. TS118.</title>
        <authorList>
            <person name="Lee J.-H."/>
            <person name="Jeong S."/>
            <person name="Zhao L."/>
            <person name="Jung J.-H."/>
            <person name="Kim M.-K."/>
            <person name="Lim S."/>
        </authorList>
    </citation>
    <scope>NUCLEOTIDE SEQUENCE [LARGE SCALE GENOMIC DNA]</scope>
    <source>
        <strain evidence="2 3">TS118</strain>
    </source>
</reference>
<dbReference type="KEGG" id="stae:HNV11_20660"/>
<dbReference type="AlphaFoldDB" id="A0A6M5YCA5"/>
<accession>A0A6M5YCA5</accession>
<keyword evidence="1" id="KW-1133">Transmembrane helix</keyword>
<feature type="transmembrane region" description="Helical" evidence="1">
    <location>
        <begin position="6"/>
        <end position="30"/>
    </location>
</feature>
<keyword evidence="1" id="KW-0472">Membrane</keyword>
<sequence>MNSLSPWVALTEMLLLLSLAFLMGRTIAWFQYRRQIQAKQQAIRELQALLKKLT</sequence>
<evidence type="ECO:0000256" key="1">
    <source>
        <dbReference type="SAM" id="Phobius"/>
    </source>
</evidence>
<keyword evidence="3" id="KW-1185">Reference proteome</keyword>
<name>A0A6M5YCA5_9BACT</name>
<dbReference type="RefSeq" id="WP_171741466.1">
    <property type="nucleotide sequence ID" value="NZ_CP053435.1"/>
</dbReference>